<name>A0A3A6PCL8_9BACL</name>
<dbReference type="OrthoDB" id="112777at2"/>
<reference evidence="2 3" key="1">
    <citation type="submission" date="2018-09" db="EMBL/GenBank/DDBJ databases">
        <title>Paenibacillus aracenensis nov. sp. isolated from a cave in southern Spain.</title>
        <authorList>
            <person name="Jurado V."/>
            <person name="Gutierrez-Patricio S."/>
            <person name="Gonzalez-Pimentel J.L."/>
            <person name="Miller A.Z."/>
            <person name="Laiz L."/>
            <person name="Saiz-Jimenez C."/>
        </authorList>
    </citation>
    <scope>NUCLEOTIDE SEQUENCE [LARGE SCALE GENOMIC DNA]</scope>
    <source>
        <strain evidence="2 3">JCM 19203</strain>
    </source>
</reference>
<dbReference type="PANTHER" id="PTHR48079:SF6">
    <property type="entry name" value="NAD(P)-BINDING DOMAIN-CONTAINING PROTEIN-RELATED"/>
    <property type="match status" value="1"/>
</dbReference>
<organism evidence="2 3">
    <name type="scientific">Paenibacillus pinisoli</name>
    <dbReference type="NCBI Taxonomy" id="1276110"/>
    <lineage>
        <taxon>Bacteria</taxon>
        <taxon>Bacillati</taxon>
        <taxon>Bacillota</taxon>
        <taxon>Bacilli</taxon>
        <taxon>Bacillales</taxon>
        <taxon>Paenibacillaceae</taxon>
        <taxon>Paenibacillus</taxon>
    </lineage>
</organism>
<dbReference type="SUPFAM" id="SSF51735">
    <property type="entry name" value="NAD(P)-binding Rossmann-fold domains"/>
    <property type="match status" value="1"/>
</dbReference>
<evidence type="ECO:0000313" key="2">
    <source>
        <dbReference type="EMBL" id="RJX39162.1"/>
    </source>
</evidence>
<dbReference type="GO" id="GO:0004029">
    <property type="term" value="F:aldehyde dehydrogenase (NAD+) activity"/>
    <property type="evidence" value="ECO:0007669"/>
    <property type="project" value="TreeGrafter"/>
</dbReference>
<sequence length="319" mass="35323">MSEEMDELHVVIGTGPLGMAVMEELLFQGKKVRMVNRSGHANVPSSVQVMKGDATSSVEFAAACRGASVIYHCAKAPYTAWPEMFPPIMDGIIEAAENEKAIVVYADNLYMYGVTRRDLTEDLPNRADGRKGITRAQMANRLLTAHRSGKLRAAIGRAPDFFGPGVLDSALGERVFRAALEGKPAEVLGNIDAPHTYIYIRDFAKGLVKLGQSQASLGHIWHIPASETLTTRQMVSMVYSMAGREPRFRVAPKAFVSLLSLFNANMREIKEMLYLFEEPLVVNTSKYEKMFGKDTTPHEQAVAETMAWYQSLSDQQKIS</sequence>
<keyword evidence="3" id="KW-1185">Reference proteome</keyword>
<dbReference type="EMBL" id="QXQB01000003">
    <property type="protein sequence ID" value="RJX39162.1"/>
    <property type="molecule type" value="Genomic_DNA"/>
</dbReference>
<dbReference type="InterPro" id="IPR036291">
    <property type="entry name" value="NAD(P)-bd_dom_sf"/>
</dbReference>
<dbReference type="InterPro" id="IPR001509">
    <property type="entry name" value="Epimerase_deHydtase"/>
</dbReference>
<comment type="caution">
    <text evidence="2">The sequence shown here is derived from an EMBL/GenBank/DDBJ whole genome shotgun (WGS) entry which is preliminary data.</text>
</comment>
<dbReference type="InterPro" id="IPR051783">
    <property type="entry name" value="NAD(P)-dependent_oxidoreduct"/>
</dbReference>
<dbReference type="Proteomes" id="UP000267798">
    <property type="component" value="Unassembled WGS sequence"/>
</dbReference>
<evidence type="ECO:0000259" key="1">
    <source>
        <dbReference type="Pfam" id="PF01370"/>
    </source>
</evidence>
<dbReference type="PANTHER" id="PTHR48079">
    <property type="entry name" value="PROTEIN YEEZ"/>
    <property type="match status" value="1"/>
</dbReference>
<dbReference type="Gene3D" id="3.40.50.720">
    <property type="entry name" value="NAD(P)-binding Rossmann-like Domain"/>
    <property type="match status" value="1"/>
</dbReference>
<dbReference type="GO" id="GO:0005737">
    <property type="term" value="C:cytoplasm"/>
    <property type="evidence" value="ECO:0007669"/>
    <property type="project" value="TreeGrafter"/>
</dbReference>
<gene>
    <name evidence="2" type="ORF">D3P09_16860</name>
</gene>
<dbReference type="Pfam" id="PF01370">
    <property type="entry name" value="Epimerase"/>
    <property type="match status" value="1"/>
</dbReference>
<accession>A0A3A6PCL8</accession>
<feature type="domain" description="NAD-dependent epimerase/dehydratase" evidence="1">
    <location>
        <begin position="13"/>
        <end position="216"/>
    </location>
</feature>
<dbReference type="AlphaFoldDB" id="A0A3A6PCL8"/>
<evidence type="ECO:0000313" key="3">
    <source>
        <dbReference type="Proteomes" id="UP000267798"/>
    </source>
</evidence>
<protein>
    <submittedName>
        <fullName evidence="2">NAD-dependent epimerase/dehydratase family protein</fullName>
    </submittedName>
</protein>
<proteinExistence type="predicted"/>